<evidence type="ECO:0000256" key="6">
    <source>
        <dbReference type="ARBA" id="ARBA00022989"/>
    </source>
</evidence>
<dbReference type="AlphaFoldDB" id="A0A4Y8IEZ8"/>
<proteinExistence type="inferred from homology"/>
<feature type="transmembrane region" description="Helical" evidence="8">
    <location>
        <begin position="12"/>
        <end position="35"/>
    </location>
</feature>
<organism evidence="9 10">
    <name type="scientific">Filobacillus milosensis</name>
    <dbReference type="NCBI Taxonomy" id="94137"/>
    <lineage>
        <taxon>Bacteria</taxon>
        <taxon>Bacillati</taxon>
        <taxon>Bacillota</taxon>
        <taxon>Bacilli</taxon>
        <taxon>Bacillales</taxon>
        <taxon>Bacillaceae</taxon>
        <taxon>Filobacillus</taxon>
    </lineage>
</organism>
<evidence type="ECO:0000256" key="2">
    <source>
        <dbReference type="ARBA" id="ARBA00007998"/>
    </source>
</evidence>
<comment type="similarity">
    <text evidence="2">Belongs to the amino acid-polyamine-organocation (APC) superfamily. Spore germination protein (SGP) (TC 2.A.3.9) family.</text>
</comment>
<dbReference type="PANTHER" id="PTHR34975:SF2">
    <property type="entry name" value="SPORE GERMINATION PROTEIN A2"/>
    <property type="match status" value="1"/>
</dbReference>
<evidence type="ECO:0000256" key="8">
    <source>
        <dbReference type="SAM" id="Phobius"/>
    </source>
</evidence>
<sequence>MREIQRTINNNYKISNFLVLFLVHSIQVGVGILGFQQTIVGIIGNDSWISVILAGLLVHIIIWMLYKILKYGRGDLITIQRDIFGKWFGGVLSFIWLIYFTLIGIAVLRTYIEIVQVWMFPNISVTFLSFLLLSLVYYIVIGGFKAVAGICFLGMIIPLYLILTLIFPLNFAEFQNILPIWNHSLKEFAISSKHMIISYLGFSTLLMYYPFIKQPEKSQKWAHVGTS</sequence>
<keyword evidence="3" id="KW-0813">Transport</keyword>
<comment type="subcellular location">
    <subcellularLocation>
        <location evidence="1">Membrane</location>
        <topology evidence="1">Multi-pass membrane protein</topology>
    </subcellularLocation>
</comment>
<protein>
    <submittedName>
        <fullName evidence="9">Uncharacterized protein</fullName>
    </submittedName>
</protein>
<evidence type="ECO:0000313" key="10">
    <source>
        <dbReference type="Proteomes" id="UP000297975"/>
    </source>
</evidence>
<keyword evidence="4" id="KW-0309">Germination</keyword>
<evidence type="ECO:0000256" key="3">
    <source>
        <dbReference type="ARBA" id="ARBA00022448"/>
    </source>
</evidence>
<dbReference type="InterPro" id="IPR004761">
    <property type="entry name" value="Spore_GerAB"/>
</dbReference>
<dbReference type="PANTHER" id="PTHR34975">
    <property type="entry name" value="SPORE GERMINATION PROTEIN A2"/>
    <property type="match status" value="1"/>
</dbReference>
<comment type="caution">
    <text evidence="9">The sequence shown here is derived from an EMBL/GenBank/DDBJ whole genome shotgun (WGS) entry which is preliminary data.</text>
</comment>
<feature type="transmembrane region" description="Helical" evidence="8">
    <location>
        <begin position="87"/>
        <end position="112"/>
    </location>
</feature>
<name>A0A4Y8IEZ8_9BACI</name>
<gene>
    <name evidence="9" type="ORF">E3U55_12510</name>
</gene>
<dbReference type="EMBL" id="SOPW01000014">
    <property type="protein sequence ID" value="TFB15068.1"/>
    <property type="molecule type" value="Genomic_DNA"/>
</dbReference>
<feature type="transmembrane region" description="Helical" evidence="8">
    <location>
        <begin position="47"/>
        <end position="66"/>
    </location>
</feature>
<dbReference type="GO" id="GO:0009847">
    <property type="term" value="P:spore germination"/>
    <property type="evidence" value="ECO:0007669"/>
    <property type="project" value="InterPro"/>
</dbReference>
<keyword evidence="5 8" id="KW-0812">Transmembrane</keyword>
<accession>A0A4Y8IEZ8</accession>
<reference evidence="9 10" key="1">
    <citation type="submission" date="2019-03" db="EMBL/GenBank/DDBJ databases">
        <authorList>
            <person name="He R.-H."/>
        </authorList>
    </citation>
    <scope>NUCLEOTIDE SEQUENCE [LARGE SCALE GENOMIC DNA]</scope>
    <source>
        <strain evidence="10">SH 714</strain>
    </source>
</reference>
<evidence type="ECO:0000313" key="9">
    <source>
        <dbReference type="EMBL" id="TFB15068.1"/>
    </source>
</evidence>
<feature type="transmembrane region" description="Helical" evidence="8">
    <location>
        <begin position="188"/>
        <end position="211"/>
    </location>
</feature>
<evidence type="ECO:0000256" key="5">
    <source>
        <dbReference type="ARBA" id="ARBA00022692"/>
    </source>
</evidence>
<dbReference type="GO" id="GO:0016020">
    <property type="term" value="C:membrane"/>
    <property type="evidence" value="ECO:0007669"/>
    <property type="project" value="UniProtKB-SubCell"/>
</dbReference>
<dbReference type="Gene3D" id="1.20.1740.10">
    <property type="entry name" value="Amino acid/polyamine transporter I"/>
    <property type="match status" value="1"/>
</dbReference>
<feature type="transmembrane region" description="Helical" evidence="8">
    <location>
        <begin position="118"/>
        <end position="140"/>
    </location>
</feature>
<keyword evidence="6 8" id="KW-1133">Transmembrane helix</keyword>
<keyword evidence="10" id="KW-1185">Reference proteome</keyword>
<feature type="transmembrane region" description="Helical" evidence="8">
    <location>
        <begin position="147"/>
        <end position="168"/>
    </location>
</feature>
<evidence type="ECO:0000256" key="7">
    <source>
        <dbReference type="ARBA" id="ARBA00023136"/>
    </source>
</evidence>
<dbReference type="Pfam" id="PF03845">
    <property type="entry name" value="Spore_permease"/>
    <property type="match status" value="1"/>
</dbReference>
<dbReference type="Proteomes" id="UP000297975">
    <property type="component" value="Unassembled WGS sequence"/>
</dbReference>
<evidence type="ECO:0000256" key="1">
    <source>
        <dbReference type="ARBA" id="ARBA00004141"/>
    </source>
</evidence>
<keyword evidence="7 8" id="KW-0472">Membrane</keyword>
<evidence type="ECO:0000256" key="4">
    <source>
        <dbReference type="ARBA" id="ARBA00022544"/>
    </source>
</evidence>
<dbReference type="OrthoDB" id="2380240at2"/>